<dbReference type="Gene3D" id="1.20.1060.10">
    <property type="entry name" value="Taq DNA Polymerase, Chain T, domain 4"/>
    <property type="match status" value="1"/>
</dbReference>
<evidence type="ECO:0000256" key="10">
    <source>
        <dbReference type="ARBA" id="ARBA00049244"/>
    </source>
</evidence>
<feature type="domain" description="DNA-directed DNA polymerase family A palm" evidence="12">
    <location>
        <begin position="552"/>
        <end position="758"/>
    </location>
</feature>
<gene>
    <name evidence="13" type="ORF">A2943_00900</name>
</gene>
<dbReference type="InterPro" id="IPR043502">
    <property type="entry name" value="DNA/RNA_pol_sf"/>
</dbReference>
<dbReference type="InterPro" id="IPR020045">
    <property type="entry name" value="DNA_polI_H3TH"/>
</dbReference>
<dbReference type="SUPFAM" id="SSF88723">
    <property type="entry name" value="PIN domain-like"/>
    <property type="match status" value="1"/>
</dbReference>
<dbReference type="InterPro" id="IPR019760">
    <property type="entry name" value="DNA-dir_DNA_pol_A_CS"/>
</dbReference>
<evidence type="ECO:0000256" key="6">
    <source>
        <dbReference type="ARBA" id="ARBA00022763"/>
    </source>
</evidence>
<dbReference type="FunFam" id="1.10.150.20:FF:000003">
    <property type="entry name" value="DNA polymerase I"/>
    <property type="match status" value="1"/>
</dbReference>
<evidence type="ECO:0000256" key="7">
    <source>
        <dbReference type="ARBA" id="ARBA00022932"/>
    </source>
</evidence>
<evidence type="ECO:0000259" key="12">
    <source>
        <dbReference type="SMART" id="SM00482"/>
    </source>
</evidence>
<protein>
    <recommendedName>
        <fullName evidence="2">DNA-directed DNA polymerase</fullName>
        <ecNumber evidence="2">2.7.7.7</ecNumber>
    </recommendedName>
</protein>
<dbReference type="Gene3D" id="3.30.70.370">
    <property type="match status" value="1"/>
</dbReference>
<comment type="caution">
    <text evidence="13">The sequence shown here is derived from an EMBL/GenBank/DDBJ whole genome shotgun (WGS) entry which is preliminary data.</text>
</comment>
<keyword evidence="6" id="KW-0227">DNA damage</keyword>
<dbReference type="AlphaFoldDB" id="A0A1F4XHV5"/>
<dbReference type="InterPro" id="IPR002421">
    <property type="entry name" value="5-3_exonuclease"/>
</dbReference>
<evidence type="ECO:0000256" key="9">
    <source>
        <dbReference type="ARBA" id="ARBA00023204"/>
    </source>
</evidence>
<evidence type="ECO:0000259" key="11">
    <source>
        <dbReference type="SMART" id="SM00475"/>
    </source>
</evidence>
<dbReference type="InterPro" id="IPR008918">
    <property type="entry name" value="HhH2"/>
</dbReference>
<dbReference type="InterPro" id="IPR020046">
    <property type="entry name" value="5-3_exonucl_a-hlix_arch_N"/>
</dbReference>
<keyword evidence="3" id="KW-0808">Transferase</keyword>
<feature type="domain" description="5'-3' exonuclease" evidence="11">
    <location>
        <begin position="13"/>
        <end position="282"/>
    </location>
</feature>
<dbReference type="SUPFAM" id="SSF47807">
    <property type="entry name" value="5' to 3' exonuclease, C-terminal subdomain"/>
    <property type="match status" value="1"/>
</dbReference>
<dbReference type="EC" id="2.7.7.7" evidence="2"/>
<proteinExistence type="inferred from homology"/>
<dbReference type="GO" id="GO:0003677">
    <property type="term" value="F:DNA binding"/>
    <property type="evidence" value="ECO:0007669"/>
    <property type="project" value="UniProtKB-KW"/>
</dbReference>
<dbReference type="Pfam" id="PF01367">
    <property type="entry name" value="5_3_exonuc"/>
    <property type="match status" value="1"/>
</dbReference>
<dbReference type="InterPro" id="IPR002298">
    <property type="entry name" value="DNA_polymerase_A"/>
</dbReference>
<dbReference type="CDD" id="cd08637">
    <property type="entry name" value="DNA_pol_A_pol_I_C"/>
    <property type="match status" value="1"/>
</dbReference>
<dbReference type="InterPro" id="IPR036279">
    <property type="entry name" value="5-3_exonuclease_C_sf"/>
</dbReference>
<dbReference type="PANTHER" id="PTHR10133:SF27">
    <property type="entry name" value="DNA POLYMERASE NU"/>
    <property type="match status" value="1"/>
</dbReference>
<evidence type="ECO:0000256" key="5">
    <source>
        <dbReference type="ARBA" id="ARBA00022705"/>
    </source>
</evidence>
<dbReference type="Gene3D" id="3.40.50.1010">
    <property type="entry name" value="5'-nuclease"/>
    <property type="match status" value="1"/>
</dbReference>
<dbReference type="FunFam" id="1.10.150.20:FF:000002">
    <property type="entry name" value="DNA polymerase I"/>
    <property type="match status" value="1"/>
</dbReference>
<keyword evidence="4" id="KW-0548">Nucleotidyltransferase</keyword>
<dbReference type="GO" id="GO:0008409">
    <property type="term" value="F:5'-3' exonuclease activity"/>
    <property type="evidence" value="ECO:0007669"/>
    <property type="project" value="InterPro"/>
</dbReference>
<keyword evidence="5" id="KW-0235">DNA replication</keyword>
<keyword evidence="7" id="KW-0239">DNA-directed DNA polymerase</keyword>
<dbReference type="SUPFAM" id="SSF56672">
    <property type="entry name" value="DNA/RNA polymerases"/>
    <property type="match status" value="1"/>
</dbReference>
<dbReference type="PRINTS" id="PR00868">
    <property type="entry name" value="DNAPOLI"/>
</dbReference>
<dbReference type="GO" id="GO:0006261">
    <property type="term" value="P:DNA-templated DNA replication"/>
    <property type="evidence" value="ECO:0007669"/>
    <property type="project" value="InterPro"/>
</dbReference>
<dbReference type="EMBL" id="MEWX01000003">
    <property type="protein sequence ID" value="OGC81188.1"/>
    <property type="molecule type" value="Genomic_DNA"/>
</dbReference>
<reference evidence="13 14" key="1">
    <citation type="journal article" date="2016" name="Nat. Commun.">
        <title>Thousands of microbial genomes shed light on interconnected biogeochemical processes in an aquifer system.</title>
        <authorList>
            <person name="Anantharaman K."/>
            <person name="Brown C.T."/>
            <person name="Hug L.A."/>
            <person name="Sharon I."/>
            <person name="Castelle C.J."/>
            <person name="Probst A.J."/>
            <person name="Thomas B.C."/>
            <person name="Singh A."/>
            <person name="Wilkins M.J."/>
            <person name="Karaoz U."/>
            <person name="Brodie E.L."/>
            <person name="Williams K.H."/>
            <person name="Hubbard S.S."/>
            <person name="Banfield J.F."/>
        </authorList>
    </citation>
    <scope>NUCLEOTIDE SEQUENCE [LARGE SCALE GENOMIC DNA]</scope>
</reference>
<organism evidence="13 14">
    <name type="scientific">Candidatus Adlerbacteria bacterium RIFCSPLOWO2_01_FULL_51_16</name>
    <dbReference type="NCBI Taxonomy" id="1797243"/>
    <lineage>
        <taxon>Bacteria</taxon>
        <taxon>Candidatus Adleribacteriota</taxon>
    </lineage>
</organism>
<comment type="catalytic activity">
    <reaction evidence="10">
        <text>DNA(n) + a 2'-deoxyribonucleoside 5'-triphosphate = DNA(n+1) + diphosphate</text>
        <dbReference type="Rhea" id="RHEA:22508"/>
        <dbReference type="Rhea" id="RHEA-COMP:17339"/>
        <dbReference type="Rhea" id="RHEA-COMP:17340"/>
        <dbReference type="ChEBI" id="CHEBI:33019"/>
        <dbReference type="ChEBI" id="CHEBI:61560"/>
        <dbReference type="ChEBI" id="CHEBI:173112"/>
        <dbReference type="EC" id="2.7.7.7"/>
    </reaction>
</comment>
<comment type="similarity">
    <text evidence="1">Belongs to the DNA polymerase type-A family.</text>
</comment>
<evidence type="ECO:0000256" key="8">
    <source>
        <dbReference type="ARBA" id="ARBA00023125"/>
    </source>
</evidence>
<name>A0A1F4XHV5_9BACT</name>
<dbReference type="SMART" id="SM00475">
    <property type="entry name" value="53EXOc"/>
    <property type="match status" value="1"/>
</dbReference>
<evidence type="ECO:0000313" key="14">
    <source>
        <dbReference type="Proteomes" id="UP000176185"/>
    </source>
</evidence>
<dbReference type="GO" id="GO:0003887">
    <property type="term" value="F:DNA-directed DNA polymerase activity"/>
    <property type="evidence" value="ECO:0007669"/>
    <property type="project" value="UniProtKB-KW"/>
</dbReference>
<dbReference type="CDD" id="cd09898">
    <property type="entry name" value="H3TH_53EXO"/>
    <property type="match status" value="1"/>
</dbReference>
<dbReference type="Pfam" id="PF00476">
    <property type="entry name" value="DNA_pol_A"/>
    <property type="match status" value="1"/>
</dbReference>
<dbReference type="FunFam" id="1.20.1060.10:FF:000001">
    <property type="entry name" value="DNA polymerase I"/>
    <property type="match status" value="1"/>
</dbReference>
<dbReference type="SMART" id="SM00279">
    <property type="entry name" value="HhH2"/>
    <property type="match status" value="1"/>
</dbReference>
<dbReference type="Proteomes" id="UP000176185">
    <property type="component" value="Unassembled WGS sequence"/>
</dbReference>
<dbReference type="CDD" id="cd09859">
    <property type="entry name" value="PIN_53EXO"/>
    <property type="match status" value="1"/>
</dbReference>
<keyword evidence="9" id="KW-0234">DNA repair</keyword>
<sequence length="800" mass="89524">MKGNPSTKLGVKKRLVILDTHAILHRAYHALPDFSSSKGEPTGALYGLISMLVKIITDLKPDYIAAALDLPGPTHRHVSFKAYKAQRPKTEDDLIAQIKRSRDVLEALGIPMYSSGGYEADDVIGTIVEKLKKQNETEIIIASGDMDALQLVDDKRVQVYTLKKGLSETILYDEAAVEKRFGFGPKLLPDYKGLRGDPSDNIPGVKGIGEKTAGILISNFGRVEEIYTKLKKNPAALEEAGVKGATLEKLKAGEENALFSKALAEISTNVPIDFSIPKKSWREGVDTEKLLNMLSEFEFRSLIPRVKELLSAETPSQSPRVASLNQTFAHEPPPPDKEDLQKILLAVWVLDSSITKPTIEDAHWVGKSKDFDEARKHILSEIKKQNLSFVYEGIELPLMPILRTMERRGVLIDRKFLTTLSLKYHKELDKLAVRIYKVAEGEFNINSPRQLGEVLFDKLKITLKNHKKTAGGQRSTRESELEKMKGLHPVIADILAYRELQKLLSTYIDSIPTLVDDNSRLHTSFVQTGTTTGRISSQDPNLQNIPIKTDLGRAIRDAFVADAGLKLVSFDYSQIELRIAAMLSGDKGLIDIFKNGRDVHTEVAARIFGVKTASYDQRRAAKVINFGILYGMGVNSLREALGTSRAEAQEFYNQYFKTFPRLAEYIEEVKADAARRGYTETLFGRRRYFEGIKSPIPYVRAAAERMAINAPMQGTQSDIVKLAMIKIDELFKKEGVSEKAHLLLQVHDELVFEIADKEIEKLSPKIKEIMENVLPKKDTHGVPIIAEGKMGRNWGEMEKI</sequence>
<dbReference type="InterPro" id="IPR029060">
    <property type="entry name" value="PIN-like_dom_sf"/>
</dbReference>
<dbReference type="STRING" id="1797243.A2943_00900"/>
<dbReference type="PROSITE" id="PS00447">
    <property type="entry name" value="DNA_POLYMERASE_A"/>
    <property type="match status" value="1"/>
</dbReference>
<keyword evidence="8" id="KW-0238">DNA-binding</keyword>
<evidence type="ECO:0000256" key="4">
    <source>
        <dbReference type="ARBA" id="ARBA00022695"/>
    </source>
</evidence>
<dbReference type="SMART" id="SM00482">
    <property type="entry name" value="POLAc"/>
    <property type="match status" value="1"/>
</dbReference>
<evidence type="ECO:0000313" key="13">
    <source>
        <dbReference type="EMBL" id="OGC81188.1"/>
    </source>
</evidence>
<accession>A0A1F4XHV5</accession>
<evidence type="ECO:0000256" key="3">
    <source>
        <dbReference type="ARBA" id="ARBA00022679"/>
    </source>
</evidence>
<dbReference type="Gene3D" id="1.10.150.20">
    <property type="entry name" value="5' to 3' exonuclease, C-terminal subdomain"/>
    <property type="match status" value="2"/>
</dbReference>
<dbReference type="PANTHER" id="PTHR10133">
    <property type="entry name" value="DNA POLYMERASE I"/>
    <property type="match status" value="1"/>
</dbReference>
<dbReference type="InterPro" id="IPR001098">
    <property type="entry name" value="DNA-dir_DNA_pol_A_palm_dom"/>
</dbReference>
<dbReference type="Pfam" id="PF02739">
    <property type="entry name" value="5_3_exonuc_N"/>
    <property type="match status" value="1"/>
</dbReference>
<dbReference type="GO" id="GO:0006302">
    <property type="term" value="P:double-strand break repair"/>
    <property type="evidence" value="ECO:0007669"/>
    <property type="project" value="TreeGrafter"/>
</dbReference>
<evidence type="ECO:0000256" key="2">
    <source>
        <dbReference type="ARBA" id="ARBA00012417"/>
    </source>
</evidence>
<evidence type="ECO:0000256" key="1">
    <source>
        <dbReference type="ARBA" id="ARBA00007705"/>
    </source>
</evidence>